<dbReference type="SUPFAM" id="SSF47203">
    <property type="entry name" value="Acyl-CoA dehydrogenase C-terminal domain-like"/>
    <property type="match status" value="2"/>
</dbReference>
<evidence type="ECO:0000256" key="2">
    <source>
        <dbReference type="ARBA" id="ARBA00009347"/>
    </source>
</evidence>
<dbReference type="Gene3D" id="2.40.110.10">
    <property type="entry name" value="Butyryl-CoA Dehydrogenase, subunit A, domain 2"/>
    <property type="match status" value="1"/>
</dbReference>
<dbReference type="GO" id="GO:0050660">
    <property type="term" value="F:flavin adenine dinucleotide binding"/>
    <property type="evidence" value="ECO:0007669"/>
    <property type="project" value="InterPro"/>
</dbReference>
<evidence type="ECO:0000313" key="10">
    <source>
        <dbReference type="Proteomes" id="UP000003039"/>
    </source>
</evidence>
<dbReference type="eggNOG" id="COG1960">
    <property type="taxonomic scope" value="Bacteria"/>
</dbReference>
<evidence type="ECO:0000313" key="9">
    <source>
        <dbReference type="EMBL" id="EED70509.1"/>
    </source>
</evidence>
<organism evidence="9 10">
    <name type="scientific">Comamonas testosteroni (strain DSM 14576 / KF-1)</name>
    <name type="common">Pseudomonas testosteroni</name>
    <dbReference type="NCBI Taxonomy" id="399795"/>
    <lineage>
        <taxon>Bacteria</taxon>
        <taxon>Pseudomonadati</taxon>
        <taxon>Pseudomonadota</taxon>
        <taxon>Betaproteobacteria</taxon>
        <taxon>Burkholderiales</taxon>
        <taxon>Comamonadaceae</taxon>
        <taxon>Comamonas</taxon>
    </lineage>
</organism>
<keyword evidence="5" id="KW-0560">Oxidoreductase</keyword>
<evidence type="ECO:0000256" key="3">
    <source>
        <dbReference type="ARBA" id="ARBA00022630"/>
    </source>
</evidence>
<dbReference type="SUPFAM" id="SSF56645">
    <property type="entry name" value="Acyl-CoA dehydrogenase NM domain-like"/>
    <property type="match status" value="2"/>
</dbReference>
<dbReference type="OrthoDB" id="9770681at2"/>
<keyword evidence="4" id="KW-0274">FAD</keyword>
<dbReference type="GO" id="GO:0005886">
    <property type="term" value="C:plasma membrane"/>
    <property type="evidence" value="ECO:0007669"/>
    <property type="project" value="TreeGrafter"/>
</dbReference>
<dbReference type="Pfam" id="PF02771">
    <property type="entry name" value="Acyl-CoA_dh_N"/>
    <property type="match status" value="1"/>
</dbReference>
<evidence type="ECO:0000259" key="8">
    <source>
        <dbReference type="Pfam" id="PF02771"/>
    </source>
</evidence>
<evidence type="ECO:0000256" key="4">
    <source>
        <dbReference type="ARBA" id="ARBA00022827"/>
    </source>
</evidence>
<name>B7X553_COMTK</name>
<keyword evidence="3" id="KW-0285">Flavoprotein</keyword>
<feature type="domain" description="Acyl-CoA dehydrogenase/oxidase C-terminal" evidence="6">
    <location>
        <begin position="587"/>
        <end position="735"/>
    </location>
</feature>
<evidence type="ECO:0000259" key="7">
    <source>
        <dbReference type="Pfam" id="PF02770"/>
    </source>
</evidence>
<feature type="domain" description="Acyl-CoA oxidase/dehydrogenase middle" evidence="7">
    <location>
        <begin position="480"/>
        <end position="574"/>
    </location>
</feature>
<reference evidence="9 10" key="1">
    <citation type="journal article" date="2004" name="Appl. Environ. Microbiol.">
        <title>Mineralization of individual congeners of linear alkylbenzenesulfonate by defined pairs of heterotrophic bacteria.</title>
        <authorList>
            <person name="Schleheck D."/>
            <person name="Knepper T.P."/>
            <person name="Fischer K."/>
            <person name="Cook A.M."/>
        </authorList>
    </citation>
    <scope>NUCLEOTIDE SEQUENCE [LARGE SCALE GENOMIC DNA]</scope>
    <source>
        <strain evidence="10">DSM 14576 / KF-1</strain>
    </source>
</reference>
<feature type="domain" description="Acyl-CoA dehydrogenase/oxidase N-terminal" evidence="8">
    <location>
        <begin position="364"/>
        <end position="476"/>
    </location>
</feature>
<evidence type="ECO:0000256" key="1">
    <source>
        <dbReference type="ARBA" id="ARBA00001974"/>
    </source>
</evidence>
<evidence type="ECO:0000256" key="5">
    <source>
        <dbReference type="ARBA" id="ARBA00023002"/>
    </source>
</evidence>
<dbReference type="AlphaFoldDB" id="B7X553"/>
<dbReference type="Gene3D" id="1.20.140.10">
    <property type="entry name" value="Butyryl-CoA Dehydrogenase, subunit A, domain 3"/>
    <property type="match status" value="2"/>
</dbReference>
<dbReference type="GO" id="GO:0016627">
    <property type="term" value="F:oxidoreductase activity, acting on the CH-CH group of donors"/>
    <property type="evidence" value="ECO:0007669"/>
    <property type="project" value="InterPro"/>
</dbReference>
<dbReference type="PANTHER" id="PTHR43292">
    <property type="entry name" value="ACYL-COA DEHYDROGENASE"/>
    <property type="match status" value="1"/>
</dbReference>
<dbReference type="InterPro" id="IPR037069">
    <property type="entry name" value="AcylCoA_DH/ox_N_sf"/>
</dbReference>
<accession>B7X553</accession>
<dbReference type="InterPro" id="IPR006091">
    <property type="entry name" value="Acyl-CoA_Oxase/DH_mid-dom"/>
</dbReference>
<dbReference type="InterPro" id="IPR052161">
    <property type="entry name" value="Mycobact_Acyl-CoA_DH"/>
</dbReference>
<dbReference type="Pfam" id="PF02770">
    <property type="entry name" value="Acyl-CoA_dh_M"/>
    <property type="match status" value="1"/>
</dbReference>
<dbReference type="Gene3D" id="1.10.540.10">
    <property type="entry name" value="Acyl-CoA dehydrogenase/oxidase, N-terminal domain"/>
    <property type="match status" value="2"/>
</dbReference>
<dbReference type="InterPro" id="IPR009100">
    <property type="entry name" value="AcylCoA_DH/oxidase_NM_dom_sf"/>
</dbReference>
<comment type="similarity">
    <text evidence="2">Belongs to the acyl-CoA dehydrogenase family.</text>
</comment>
<comment type="cofactor">
    <cofactor evidence="1">
        <name>FAD</name>
        <dbReference type="ChEBI" id="CHEBI:57692"/>
    </cofactor>
</comment>
<dbReference type="InterPro" id="IPR013786">
    <property type="entry name" value="AcylCoA_DH/ox_N"/>
</dbReference>
<dbReference type="PANTHER" id="PTHR43292:SF3">
    <property type="entry name" value="ACYL-COA DEHYDROGENASE FADE29"/>
    <property type="match status" value="1"/>
</dbReference>
<comment type="caution">
    <text evidence="9">The sequence shown here is derived from an EMBL/GenBank/DDBJ whole genome shotgun (WGS) entry which is preliminary data.</text>
</comment>
<dbReference type="Proteomes" id="UP000003039">
    <property type="component" value="Unassembled WGS sequence"/>
</dbReference>
<dbReference type="EMBL" id="AAUJ02000001">
    <property type="protein sequence ID" value="EED70509.1"/>
    <property type="molecule type" value="Genomic_DNA"/>
</dbReference>
<dbReference type="InterPro" id="IPR036250">
    <property type="entry name" value="AcylCo_DH-like_C"/>
</dbReference>
<dbReference type="RefSeq" id="WP_003060818.1">
    <property type="nucleotide sequence ID" value="NZ_AAUJ02000001.1"/>
</dbReference>
<sequence length="740" mass="79697">MSEATLSPPLAKGHAPLRESAELVMVRDAARALLDTEWPSAQAAALAQQPDELRRLWRHAVQQGWTQLELDDAELGLAAALVLQQELGRAECPLPLMDSLLADAVLAASSQAEAASLRAALHEGNLIPTWCLEPTGQPLGTRLPFVEHTAFATHLFILTGAADEVLVVPMSTARVQATPGMARPPLAEVSLDGAQGVERIHTGAEVQALPGLARLLLAARALGAAQHGLQLLCDYARVRQQFGQLIGQFQAIQHKLANCLMGTEVCRLALLHAVDGGDLAARPYRAATAVALAGQYLRPVVLELMHGFGGVSFWEEHEMPRIFRRVHADVTRLGGVGAAREQLAEQLLKPGARIPEFDLGERANTFRREVRDWLAEHWDHQYPPDTANLPVNHRKARQSFSRQLGAKGWLGVSWPREYGGQARGALEHLAFEEEMAYAEAPITFHNTAATMIGPTLVRYGSPSQKAFFLPGIARGDLSFALGYSEPDHGSDLASIRTSATPLPGGGWRIRGQKTFTSTAGFSTHVWLAARSDPAQAKHRGISVFIVPLDAPGITLQPMAGLNGHRSNVVFYDDVEVGEDALVGELHGGWEVITAALTYERVSLAAIAARARGYFDQLLAHVQATQRDDSLVRDRIGEYAARIEAARLLAVNTALVVQAGEVPVHQGAMVKVFASELMESLAEAAFDLVGTGALLEGGAASALVDGRFEYAVRDALLYTIGGGTNEIQRTLIAQRGLGLPR</sequence>
<dbReference type="InterPro" id="IPR046373">
    <property type="entry name" value="Acyl-CoA_Oxase/DH_mid-dom_sf"/>
</dbReference>
<dbReference type="Pfam" id="PF00441">
    <property type="entry name" value="Acyl-CoA_dh_1"/>
    <property type="match status" value="2"/>
</dbReference>
<gene>
    <name evidence="9" type="ORF">CtesDRAFT_PD5457</name>
</gene>
<dbReference type="InterPro" id="IPR009075">
    <property type="entry name" value="AcylCo_DH/oxidase_C"/>
</dbReference>
<proteinExistence type="inferred from homology"/>
<feature type="domain" description="Acyl-CoA dehydrogenase/oxidase C-terminal" evidence="6">
    <location>
        <begin position="213"/>
        <end position="346"/>
    </location>
</feature>
<protein>
    <submittedName>
        <fullName evidence="9">Acyl-CoA dehydrogenase domain protein</fullName>
    </submittedName>
</protein>
<evidence type="ECO:0000259" key="6">
    <source>
        <dbReference type="Pfam" id="PF00441"/>
    </source>
</evidence>